<accession>A0A4Y7Q2J2</accession>
<dbReference type="VEuPathDB" id="FungiDB:BD410DRAFT_294005"/>
<dbReference type="OrthoDB" id="25571at2759"/>
<dbReference type="Proteomes" id="UP000294933">
    <property type="component" value="Unassembled WGS sequence"/>
</dbReference>
<evidence type="ECO:0000256" key="1">
    <source>
        <dbReference type="SAM" id="MobiDB-lite"/>
    </source>
</evidence>
<feature type="region of interest" description="Disordered" evidence="1">
    <location>
        <begin position="1"/>
        <end position="23"/>
    </location>
</feature>
<feature type="compositionally biased region" description="Acidic residues" evidence="1">
    <location>
        <begin position="51"/>
        <end position="68"/>
    </location>
</feature>
<proteinExistence type="predicted"/>
<evidence type="ECO:0000313" key="2">
    <source>
        <dbReference type="EMBL" id="TDL21506.1"/>
    </source>
</evidence>
<sequence length="221" mass="24558">MQSQSLHITPSPRQYSTPPRALSFMGSERILNMPLRTIPAPVPIRHPPKLDDDETEDGEDVDMEDSDDRGDAITINTTSSDGEYMKQDSHQTVVSETESDGVGDYYTPREEPSPCIHAADTILPDADTTFRAPVPRLSTLEHTILLLLQSAQRSCDPYHQARGVHVTAIVRAVKRKIEHPEDMSAALDNLMDRGLITTTIDALHYKAGRLPDHQLSPMLLV</sequence>
<organism evidence="2 3">
    <name type="scientific">Rickenella mellea</name>
    <dbReference type="NCBI Taxonomy" id="50990"/>
    <lineage>
        <taxon>Eukaryota</taxon>
        <taxon>Fungi</taxon>
        <taxon>Dikarya</taxon>
        <taxon>Basidiomycota</taxon>
        <taxon>Agaricomycotina</taxon>
        <taxon>Agaricomycetes</taxon>
        <taxon>Hymenochaetales</taxon>
        <taxon>Rickenellaceae</taxon>
        <taxon>Rickenella</taxon>
    </lineage>
</organism>
<feature type="compositionally biased region" description="Polar residues" evidence="1">
    <location>
        <begin position="1"/>
        <end position="17"/>
    </location>
</feature>
<dbReference type="Gene3D" id="1.10.10.10">
    <property type="entry name" value="Winged helix-like DNA-binding domain superfamily/Winged helix DNA-binding domain"/>
    <property type="match status" value="1"/>
</dbReference>
<feature type="region of interest" description="Disordered" evidence="1">
    <location>
        <begin position="36"/>
        <end position="105"/>
    </location>
</feature>
<reference evidence="2 3" key="1">
    <citation type="submission" date="2018-06" db="EMBL/GenBank/DDBJ databases">
        <title>A transcriptomic atlas of mushroom development highlights an independent origin of complex multicellularity.</title>
        <authorList>
            <consortium name="DOE Joint Genome Institute"/>
            <person name="Krizsan K."/>
            <person name="Almasi E."/>
            <person name="Merenyi Z."/>
            <person name="Sahu N."/>
            <person name="Viragh M."/>
            <person name="Koszo T."/>
            <person name="Mondo S."/>
            <person name="Kiss B."/>
            <person name="Balint B."/>
            <person name="Kues U."/>
            <person name="Barry K."/>
            <person name="Hegedus J.C."/>
            <person name="Henrissat B."/>
            <person name="Johnson J."/>
            <person name="Lipzen A."/>
            <person name="Ohm R."/>
            <person name="Nagy I."/>
            <person name="Pangilinan J."/>
            <person name="Yan J."/>
            <person name="Xiong Y."/>
            <person name="Grigoriev I.V."/>
            <person name="Hibbett D.S."/>
            <person name="Nagy L.G."/>
        </authorList>
    </citation>
    <scope>NUCLEOTIDE SEQUENCE [LARGE SCALE GENOMIC DNA]</scope>
    <source>
        <strain evidence="2 3">SZMC22713</strain>
    </source>
</reference>
<name>A0A4Y7Q2J2_9AGAM</name>
<evidence type="ECO:0000313" key="3">
    <source>
        <dbReference type="Proteomes" id="UP000294933"/>
    </source>
</evidence>
<gene>
    <name evidence="2" type="ORF">BD410DRAFT_294005</name>
</gene>
<dbReference type="AlphaFoldDB" id="A0A4Y7Q2J2"/>
<dbReference type="InterPro" id="IPR036388">
    <property type="entry name" value="WH-like_DNA-bd_sf"/>
</dbReference>
<keyword evidence="3" id="KW-1185">Reference proteome</keyword>
<protein>
    <submittedName>
        <fullName evidence="2">Uncharacterized protein</fullName>
    </submittedName>
</protein>
<dbReference type="EMBL" id="ML170180">
    <property type="protein sequence ID" value="TDL21506.1"/>
    <property type="molecule type" value="Genomic_DNA"/>
</dbReference>